<feature type="non-terminal residue" evidence="1">
    <location>
        <position position="58"/>
    </location>
</feature>
<keyword evidence="2" id="KW-1185">Reference proteome</keyword>
<gene>
    <name evidence="1" type="ORF">BDA99DRAFT_425103</name>
</gene>
<reference evidence="1" key="1">
    <citation type="journal article" date="2022" name="IScience">
        <title>Evolution of zygomycete secretomes and the origins of terrestrial fungal ecologies.</title>
        <authorList>
            <person name="Chang Y."/>
            <person name="Wang Y."/>
            <person name="Mondo S."/>
            <person name="Ahrendt S."/>
            <person name="Andreopoulos W."/>
            <person name="Barry K."/>
            <person name="Beard J."/>
            <person name="Benny G.L."/>
            <person name="Blankenship S."/>
            <person name="Bonito G."/>
            <person name="Cuomo C."/>
            <person name="Desiro A."/>
            <person name="Gervers K.A."/>
            <person name="Hundley H."/>
            <person name="Kuo A."/>
            <person name="LaButti K."/>
            <person name="Lang B.F."/>
            <person name="Lipzen A."/>
            <person name="O'Donnell K."/>
            <person name="Pangilinan J."/>
            <person name="Reynolds N."/>
            <person name="Sandor L."/>
            <person name="Smith M.E."/>
            <person name="Tsang A."/>
            <person name="Grigoriev I.V."/>
            <person name="Stajich J.E."/>
            <person name="Spatafora J.W."/>
        </authorList>
    </citation>
    <scope>NUCLEOTIDE SEQUENCE</scope>
    <source>
        <strain evidence="1">RSA 2281</strain>
    </source>
</reference>
<dbReference type="AlphaFoldDB" id="A0AAD5PH27"/>
<dbReference type="GO" id="GO:0003676">
    <property type="term" value="F:nucleic acid binding"/>
    <property type="evidence" value="ECO:0007669"/>
    <property type="project" value="InterPro"/>
</dbReference>
<sequence length="58" mass="6707">LNPIEECWAQFKREVCKAPLGKNEILATRIEATAKVVTAEHCRSYIRHSHKHFSKCIN</sequence>
<feature type="non-terminal residue" evidence="1">
    <location>
        <position position="1"/>
    </location>
</feature>
<evidence type="ECO:0008006" key="3">
    <source>
        <dbReference type="Google" id="ProtNLM"/>
    </source>
</evidence>
<dbReference type="InterPro" id="IPR036397">
    <property type="entry name" value="RNaseH_sf"/>
</dbReference>
<proteinExistence type="predicted"/>
<accession>A0AAD5PH27</accession>
<evidence type="ECO:0000313" key="1">
    <source>
        <dbReference type="EMBL" id="KAI9272659.1"/>
    </source>
</evidence>
<protein>
    <recommendedName>
        <fullName evidence="3">Tc1-like transposase DDE domain-containing protein</fullName>
    </recommendedName>
</protein>
<dbReference type="Gene3D" id="3.30.420.10">
    <property type="entry name" value="Ribonuclease H-like superfamily/Ribonuclease H"/>
    <property type="match status" value="1"/>
</dbReference>
<name>A0AAD5PH27_9FUNG</name>
<reference evidence="1" key="2">
    <citation type="submission" date="2023-02" db="EMBL/GenBank/DDBJ databases">
        <authorList>
            <consortium name="DOE Joint Genome Institute"/>
            <person name="Mondo S.J."/>
            <person name="Chang Y."/>
            <person name="Wang Y."/>
            <person name="Ahrendt S."/>
            <person name="Andreopoulos W."/>
            <person name="Barry K."/>
            <person name="Beard J."/>
            <person name="Benny G.L."/>
            <person name="Blankenship S."/>
            <person name="Bonito G."/>
            <person name="Cuomo C."/>
            <person name="Desiro A."/>
            <person name="Gervers K.A."/>
            <person name="Hundley H."/>
            <person name="Kuo A."/>
            <person name="LaButti K."/>
            <person name="Lang B.F."/>
            <person name="Lipzen A."/>
            <person name="O'Donnell K."/>
            <person name="Pangilinan J."/>
            <person name="Reynolds N."/>
            <person name="Sandor L."/>
            <person name="Smith M.W."/>
            <person name="Tsang A."/>
            <person name="Grigoriev I.V."/>
            <person name="Stajich J.E."/>
            <person name="Spatafora J.W."/>
        </authorList>
    </citation>
    <scope>NUCLEOTIDE SEQUENCE</scope>
    <source>
        <strain evidence="1">RSA 2281</strain>
    </source>
</reference>
<dbReference type="EMBL" id="JAIXMP010000005">
    <property type="protein sequence ID" value="KAI9272659.1"/>
    <property type="molecule type" value="Genomic_DNA"/>
</dbReference>
<organism evidence="1 2">
    <name type="scientific">Phascolomyces articulosus</name>
    <dbReference type="NCBI Taxonomy" id="60185"/>
    <lineage>
        <taxon>Eukaryota</taxon>
        <taxon>Fungi</taxon>
        <taxon>Fungi incertae sedis</taxon>
        <taxon>Mucoromycota</taxon>
        <taxon>Mucoromycotina</taxon>
        <taxon>Mucoromycetes</taxon>
        <taxon>Mucorales</taxon>
        <taxon>Lichtheimiaceae</taxon>
        <taxon>Phascolomyces</taxon>
    </lineage>
</organism>
<evidence type="ECO:0000313" key="2">
    <source>
        <dbReference type="Proteomes" id="UP001209540"/>
    </source>
</evidence>
<comment type="caution">
    <text evidence="1">The sequence shown here is derived from an EMBL/GenBank/DDBJ whole genome shotgun (WGS) entry which is preliminary data.</text>
</comment>
<dbReference type="Proteomes" id="UP001209540">
    <property type="component" value="Unassembled WGS sequence"/>
</dbReference>